<name>A0AAQ3NXN8_VIGMU</name>
<accession>A0AAQ3NXN8</accession>
<dbReference type="Proteomes" id="UP001374535">
    <property type="component" value="Chromosome 3"/>
</dbReference>
<keyword evidence="3" id="KW-1185">Reference proteome</keyword>
<dbReference type="AlphaFoldDB" id="A0AAQ3NXN8"/>
<feature type="compositionally biased region" description="Polar residues" evidence="1">
    <location>
        <begin position="242"/>
        <end position="252"/>
    </location>
</feature>
<protein>
    <submittedName>
        <fullName evidence="2">Uncharacterized protein</fullName>
    </submittedName>
</protein>
<feature type="region of interest" description="Disordered" evidence="1">
    <location>
        <begin position="503"/>
        <end position="541"/>
    </location>
</feature>
<gene>
    <name evidence="2" type="ORF">V8G54_009250</name>
</gene>
<evidence type="ECO:0000313" key="3">
    <source>
        <dbReference type="Proteomes" id="UP001374535"/>
    </source>
</evidence>
<dbReference type="EMBL" id="CP144698">
    <property type="protein sequence ID" value="WVZ16268.1"/>
    <property type="molecule type" value="Genomic_DNA"/>
</dbReference>
<organism evidence="2 3">
    <name type="scientific">Vigna mungo</name>
    <name type="common">Black gram</name>
    <name type="synonym">Phaseolus mungo</name>
    <dbReference type="NCBI Taxonomy" id="3915"/>
    <lineage>
        <taxon>Eukaryota</taxon>
        <taxon>Viridiplantae</taxon>
        <taxon>Streptophyta</taxon>
        <taxon>Embryophyta</taxon>
        <taxon>Tracheophyta</taxon>
        <taxon>Spermatophyta</taxon>
        <taxon>Magnoliopsida</taxon>
        <taxon>eudicotyledons</taxon>
        <taxon>Gunneridae</taxon>
        <taxon>Pentapetalae</taxon>
        <taxon>rosids</taxon>
        <taxon>fabids</taxon>
        <taxon>Fabales</taxon>
        <taxon>Fabaceae</taxon>
        <taxon>Papilionoideae</taxon>
        <taxon>50 kb inversion clade</taxon>
        <taxon>NPAAA clade</taxon>
        <taxon>indigoferoid/millettioid clade</taxon>
        <taxon>Phaseoleae</taxon>
        <taxon>Vigna</taxon>
    </lineage>
</organism>
<evidence type="ECO:0000313" key="2">
    <source>
        <dbReference type="EMBL" id="WVZ16268.1"/>
    </source>
</evidence>
<feature type="compositionally biased region" description="Basic and acidic residues" evidence="1">
    <location>
        <begin position="101"/>
        <end position="136"/>
    </location>
</feature>
<reference evidence="2 3" key="1">
    <citation type="journal article" date="2023" name="Life. Sci Alliance">
        <title>Evolutionary insights into 3D genome organization and epigenetic landscape of Vigna mungo.</title>
        <authorList>
            <person name="Junaid A."/>
            <person name="Singh B."/>
            <person name="Bhatia S."/>
        </authorList>
    </citation>
    <scope>NUCLEOTIDE SEQUENCE [LARGE SCALE GENOMIC DNA]</scope>
    <source>
        <strain evidence="2">Urdbean</strain>
    </source>
</reference>
<feature type="region of interest" description="Disordered" evidence="1">
    <location>
        <begin position="228"/>
        <end position="260"/>
    </location>
</feature>
<feature type="region of interest" description="Disordered" evidence="1">
    <location>
        <begin position="96"/>
        <end position="136"/>
    </location>
</feature>
<evidence type="ECO:0000256" key="1">
    <source>
        <dbReference type="SAM" id="MobiDB-lite"/>
    </source>
</evidence>
<sequence length="617" mass="70075">MLVIPGDFTNVKRNVQLRAEALQYTPDLGVKVPFAGTSPSPPGRRLNGQSLKITERLGFQMIEQPKRKEDKRRTQFKHRKVTKPLPQDIYRNILAPTLGSRELKTPKDDHKNYGRTTEHRSNHKESDEDHVDPDRRNHQCQQAFPACIRPHRYSASQVFNHSALQVLDHQASQLFVHSASRVLGHSAFQVFNRLASLPFGLIDFELLGHGQPITSTRRFSRNSWVTDGQSRLLGGSPGTPRPQRNSWATGDQSRLLGGSLGTPRPRTVNFVNWEVLQELLDGQSRLLGGSPGTPGPRTVNFVYWEVLQELLGHGQPITSTGRFSRNSWATDGQSRLLGGYPGTPGPRTVNFVYWEVLQELLGHGQPITSTRKFFRNSWVTNNQSCLLGGSLGTPGPRTVNFVYWEVLQELLGHGRPILSTGRFSRNSWATDNRSCLLGDSQGTPGPRTTNLVYWEILQEPRTTVLVYWEILKELLGHGQPFMPTRSAFCRYLPLSTGKATERSKFKDHRTVRISDDRATQEERRQAENPVQEASESDKTTSASLKELVFDDGKKKMHFLLSALNVAYVLSSPQPKESETETLEEQRNKNKWENNDYVYRGHILNRYGRRRCYTRYKG</sequence>
<feature type="compositionally biased region" description="Basic and acidic residues" evidence="1">
    <location>
        <begin position="503"/>
        <end position="526"/>
    </location>
</feature>
<proteinExistence type="predicted"/>